<dbReference type="PANTHER" id="PTHR12526:SF637">
    <property type="entry name" value="GLYCOSYLTRANSFERASE EPSF-RELATED"/>
    <property type="match status" value="1"/>
</dbReference>
<accession>A0ABV6SIG2</accession>
<protein>
    <submittedName>
        <fullName evidence="4">Glycosyltransferase</fullName>
    </submittedName>
</protein>
<evidence type="ECO:0000256" key="1">
    <source>
        <dbReference type="SAM" id="MobiDB-lite"/>
    </source>
</evidence>
<dbReference type="EMBL" id="JBHLSS010000042">
    <property type="protein sequence ID" value="MFC0709314.1"/>
    <property type="molecule type" value="Genomic_DNA"/>
</dbReference>
<evidence type="ECO:0000259" key="2">
    <source>
        <dbReference type="Pfam" id="PF00534"/>
    </source>
</evidence>
<evidence type="ECO:0000313" key="4">
    <source>
        <dbReference type="EMBL" id="MFC0709314.1"/>
    </source>
</evidence>
<dbReference type="InterPro" id="IPR001296">
    <property type="entry name" value="Glyco_trans_1"/>
</dbReference>
<evidence type="ECO:0000313" key="5">
    <source>
        <dbReference type="Proteomes" id="UP001589891"/>
    </source>
</evidence>
<proteinExistence type="predicted"/>
<dbReference type="CDD" id="cd03811">
    <property type="entry name" value="GT4_GT28_WabH-like"/>
    <property type="match status" value="1"/>
</dbReference>
<dbReference type="RefSeq" id="WP_376944105.1">
    <property type="nucleotide sequence ID" value="NZ_CP171449.1"/>
</dbReference>
<evidence type="ECO:0000259" key="3">
    <source>
        <dbReference type="Pfam" id="PF13439"/>
    </source>
</evidence>
<dbReference type="Proteomes" id="UP001589891">
    <property type="component" value="Unassembled WGS sequence"/>
</dbReference>
<name>A0ABV6SIG2_AZOPA</name>
<feature type="domain" description="Glycosyltransferase subfamily 4-like N-terminal" evidence="3">
    <location>
        <begin position="63"/>
        <end position="200"/>
    </location>
</feature>
<dbReference type="PANTHER" id="PTHR12526">
    <property type="entry name" value="GLYCOSYLTRANSFERASE"/>
    <property type="match status" value="1"/>
</dbReference>
<dbReference type="InterPro" id="IPR028098">
    <property type="entry name" value="Glyco_trans_4-like_N"/>
</dbReference>
<dbReference type="Pfam" id="PF00534">
    <property type="entry name" value="Glycos_transf_1"/>
    <property type="match status" value="1"/>
</dbReference>
<gene>
    <name evidence="4" type="ORF">ACFFGX_06805</name>
</gene>
<sequence>MSERDAGQGARPVADREAGEPEGTGQRGHSPSQPWVLQFCHGYDGPFLDCARQYARLFAGTPYRVATVYLTGEPSSAVELGSASDEVIFLGHSSREVRGLKLAAIRDLRRILHGRDFRLCIAHRFKPAYVALLAGSLPVIAVHHAFDDYRRLSRRLFATCFRRRLSLLGVSDAVRDDMRACLPAWPAERIETLYNRIDVQALQATQPDRRTARQALGLPEDAWIVGNVGRLHPDKDQATLLRGFAEALPRLPAGSLLAILGSGRLDAELKALAGTLGIDRQVRFLGQIPEARRYFRAFDVFALSSDHEPFGMVLLEAMAAGVPLIATDCGGGREVVEGVGKLFALSDATALAAALAQLAGLDESARDACAQAMARRLEERFSDRAVARRFWALPMIAPFLAD</sequence>
<dbReference type="Pfam" id="PF13439">
    <property type="entry name" value="Glyco_transf_4"/>
    <property type="match status" value="1"/>
</dbReference>
<feature type="domain" description="Glycosyl transferase family 1" evidence="2">
    <location>
        <begin position="208"/>
        <end position="367"/>
    </location>
</feature>
<feature type="region of interest" description="Disordered" evidence="1">
    <location>
        <begin position="1"/>
        <end position="32"/>
    </location>
</feature>
<dbReference type="Gene3D" id="3.40.50.2000">
    <property type="entry name" value="Glycogen Phosphorylase B"/>
    <property type="match status" value="2"/>
</dbReference>
<keyword evidence="5" id="KW-1185">Reference proteome</keyword>
<dbReference type="SUPFAM" id="SSF53756">
    <property type="entry name" value="UDP-Glycosyltransferase/glycogen phosphorylase"/>
    <property type="match status" value="1"/>
</dbReference>
<reference evidence="4 5" key="1">
    <citation type="submission" date="2024-09" db="EMBL/GenBank/DDBJ databases">
        <authorList>
            <person name="Sun Q."/>
            <person name="Mori K."/>
        </authorList>
    </citation>
    <scope>NUCLEOTIDE SEQUENCE [LARGE SCALE GENOMIC DNA]</scope>
    <source>
        <strain evidence="4 5">NCAIM B.01794</strain>
    </source>
</reference>
<organism evidence="4 5">
    <name type="scientific">Azorhizophilus paspali</name>
    <name type="common">Azotobacter paspali</name>
    <dbReference type="NCBI Taxonomy" id="69963"/>
    <lineage>
        <taxon>Bacteria</taxon>
        <taxon>Pseudomonadati</taxon>
        <taxon>Pseudomonadota</taxon>
        <taxon>Gammaproteobacteria</taxon>
        <taxon>Pseudomonadales</taxon>
        <taxon>Pseudomonadaceae</taxon>
        <taxon>Azorhizophilus</taxon>
    </lineage>
</organism>
<comment type="caution">
    <text evidence="4">The sequence shown here is derived from an EMBL/GenBank/DDBJ whole genome shotgun (WGS) entry which is preliminary data.</text>
</comment>